<comment type="caution">
    <text evidence="13">The sequence shown here is derived from an EMBL/GenBank/DDBJ whole genome shotgun (WGS) entry which is preliminary data.</text>
</comment>
<dbReference type="PANTHER" id="PTHR11669">
    <property type="entry name" value="REPLICATION FACTOR C / DNA POLYMERASE III GAMMA-TAU SUBUNIT"/>
    <property type="match status" value="1"/>
</dbReference>
<proteinExistence type="inferred from homology"/>
<feature type="domain" description="AAA+ ATPase" evidence="12">
    <location>
        <begin position="37"/>
        <end position="204"/>
    </location>
</feature>
<keyword evidence="8 11" id="KW-0067">ATP-binding</keyword>
<keyword evidence="9 11" id="KW-0239">DNA-directed DNA polymerase</keyword>
<evidence type="ECO:0000256" key="6">
    <source>
        <dbReference type="ARBA" id="ARBA00022741"/>
    </source>
</evidence>
<dbReference type="GO" id="GO:0005524">
    <property type="term" value="F:ATP binding"/>
    <property type="evidence" value="ECO:0007669"/>
    <property type="project" value="UniProtKB-KW"/>
</dbReference>
<dbReference type="GO" id="GO:0006261">
    <property type="term" value="P:DNA-templated DNA replication"/>
    <property type="evidence" value="ECO:0007669"/>
    <property type="project" value="TreeGrafter"/>
</dbReference>
<dbReference type="NCBIfam" id="TIGR02397">
    <property type="entry name" value="dnaX_nterm"/>
    <property type="match status" value="1"/>
</dbReference>
<dbReference type="SMART" id="SM00382">
    <property type="entry name" value="AAA"/>
    <property type="match status" value="1"/>
</dbReference>
<evidence type="ECO:0000256" key="8">
    <source>
        <dbReference type="ARBA" id="ARBA00022840"/>
    </source>
</evidence>
<dbReference type="GO" id="GO:0046872">
    <property type="term" value="F:metal ion binding"/>
    <property type="evidence" value="ECO:0007669"/>
    <property type="project" value="UniProtKB-KW"/>
</dbReference>
<evidence type="ECO:0000259" key="12">
    <source>
        <dbReference type="SMART" id="SM00382"/>
    </source>
</evidence>
<name>A0A932YXZ6_9BACT</name>
<dbReference type="EC" id="2.7.7.7" evidence="11"/>
<evidence type="ECO:0000256" key="9">
    <source>
        <dbReference type="ARBA" id="ARBA00022932"/>
    </source>
</evidence>
<reference evidence="13" key="1">
    <citation type="submission" date="2020-07" db="EMBL/GenBank/DDBJ databases">
        <title>Huge and variable diversity of episymbiotic CPR bacteria and DPANN archaea in groundwater ecosystems.</title>
        <authorList>
            <person name="He C.Y."/>
            <person name="Keren R."/>
            <person name="Whittaker M."/>
            <person name="Farag I.F."/>
            <person name="Doudna J."/>
            <person name="Cate J.H.D."/>
            <person name="Banfield J.F."/>
        </authorList>
    </citation>
    <scope>NUCLEOTIDE SEQUENCE</scope>
    <source>
        <strain evidence="13">NC_groundwater_1225_Ag_S-0.1um_56_177</strain>
    </source>
</reference>
<dbReference type="GO" id="GO:0003677">
    <property type="term" value="F:DNA binding"/>
    <property type="evidence" value="ECO:0007669"/>
    <property type="project" value="InterPro"/>
</dbReference>
<evidence type="ECO:0000256" key="4">
    <source>
        <dbReference type="ARBA" id="ARBA00022705"/>
    </source>
</evidence>
<dbReference type="InterPro" id="IPR050238">
    <property type="entry name" value="DNA_Rep/Repair_Clamp_Loader"/>
</dbReference>
<dbReference type="CDD" id="cd00009">
    <property type="entry name" value="AAA"/>
    <property type="match status" value="1"/>
</dbReference>
<evidence type="ECO:0000256" key="10">
    <source>
        <dbReference type="ARBA" id="ARBA00049244"/>
    </source>
</evidence>
<dbReference type="FunFam" id="3.40.50.300:FF:000014">
    <property type="entry name" value="DNA polymerase III subunit gamma/tau"/>
    <property type="match status" value="1"/>
</dbReference>
<dbReference type="InterPro" id="IPR022754">
    <property type="entry name" value="DNA_pol_III_gamma-3"/>
</dbReference>
<dbReference type="Pfam" id="PF13177">
    <property type="entry name" value="DNA_pol3_delta2"/>
    <property type="match status" value="1"/>
</dbReference>
<evidence type="ECO:0000256" key="2">
    <source>
        <dbReference type="ARBA" id="ARBA00022679"/>
    </source>
</evidence>
<keyword evidence="3 11" id="KW-0548">Nucleotidyltransferase</keyword>
<dbReference type="SUPFAM" id="SSF52540">
    <property type="entry name" value="P-loop containing nucleoside triphosphate hydrolases"/>
    <property type="match status" value="1"/>
</dbReference>
<keyword evidence="5" id="KW-0479">Metal-binding</keyword>
<dbReference type="AlphaFoldDB" id="A0A932YXZ6"/>
<evidence type="ECO:0000256" key="11">
    <source>
        <dbReference type="RuleBase" id="RU364063"/>
    </source>
</evidence>
<protein>
    <recommendedName>
        <fullName evidence="11">DNA polymerase III subunit gamma/tau</fullName>
        <ecNumber evidence="11">2.7.7.7</ecNumber>
    </recommendedName>
</protein>
<dbReference type="InterPro" id="IPR008921">
    <property type="entry name" value="DNA_pol3_clamp-load_cplx_C"/>
</dbReference>
<dbReference type="CDD" id="cd18137">
    <property type="entry name" value="HLD_clamp_pol_III_gamma_tau"/>
    <property type="match status" value="1"/>
</dbReference>
<comment type="subunit">
    <text evidence="11">DNA polymerase III contains a core (composed of alpha, epsilon and theta chains) that associates with a tau subunit. This core dimerizes to form the POLIII' complex. PolIII' associates with the gamma complex (composed of gamma, delta, delta', psi and chi chains) and with the beta chain to form the complete DNA polymerase III complex.</text>
</comment>
<sequence>MSYQVLYRKYRPKDFSEVVGQDHIISVLRRQVENGRVAHAYLFSGPRGIGKTTVARLIAKAVNCANAPSATVGSGAGALSARRSSEGAEAGYLKKLPCNTCESCLVFNQGQALNLIEIDAASNRGIDEIRELREAVRFLPPSGGTKVYVIDEVHQLTKEAFNALLKTLEEPPAHVVFVLATTELEKVPPTIVSRTQHFDFRRPRSEVIRDRITAIAKNEGVTLEPDAAATIAFVAEGSVRDAESLLGKIMAVEDARITPQEVEDILGIPERQALVDLFQFIGRRQAKEAIALVNRLYQSGFEMDYLTKILISFFRDALLMKTDPALGPAAGSRAVSGSEGDFAEHLDSYTADDLASAIVAFIEALAMSRRSPIPQLPLELAIINIIHGPGATKI</sequence>
<dbReference type="InterPro" id="IPR027417">
    <property type="entry name" value="P-loop_NTPase"/>
</dbReference>
<evidence type="ECO:0000256" key="3">
    <source>
        <dbReference type="ARBA" id="ARBA00022695"/>
    </source>
</evidence>
<evidence type="ECO:0000256" key="1">
    <source>
        <dbReference type="ARBA" id="ARBA00006360"/>
    </source>
</evidence>
<gene>
    <name evidence="11 13" type="primary">dnaX</name>
    <name evidence="13" type="ORF">HY473_02435</name>
</gene>
<organism evidence="13 14">
    <name type="scientific">Candidatus Sungiibacteriota bacterium</name>
    <dbReference type="NCBI Taxonomy" id="2750080"/>
    <lineage>
        <taxon>Bacteria</taxon>
        <taxon>Candidatus Sungiibacteriota</taxon>
    </lineage>
</organism>
<dbReference type="InterPro" id="IPR045085">
    <property type="entry name" value="HLD_clamp_pol_III_gamma_tau"/>
</dbReference>
<dbReference type="Gene3D" id="3.40.50.300">
    <property type="entry name" value="P-loop containing nucleotide triphosphate hydrolases"/>
    <property type="match status" value="1"/>
</dbReference>
<dbReference type="InterPro" id="IPR003593">
    <property type="entry name" value="AAA+_ATPase"/>
</dbReference>
<evidence type="ECO:0000256" key="5">
    <source>
        <dbReference type="ARBA" id="ARBA00022723"/>
    </source>
</evidence>
<dbReference type="SUPFAM" id="SSF48019">
    <property type="entry name" value="post-AAA+ oligomerization domain-like"/>
    <property type="match status" value="1"/>
</dbReference>
<keyword evidence="6 11" id="KW-0547">Nucleotide-binding</keyword>
<dbReference type="GO" id="GO:0009360">
    <property type="term" value="C:DNA polymerase III complex"/>
    <property type="evidence" value="ECO:0007669"/>
    <property type="project" value="InterPro"/>
</dbReference>
<dbReference type="EMBL" id="JACQMI010000015">
    <property type="protein sequence ID" value="MBI4132919.1"/>
    <property type="molecule type" value="Genomic_DNA"/>
</dbReference>
<dbReference type="Pfam" id="PF12169">
    <property type="entry name" value="DNA_pol3_gamma3"/>
    <property type="match status" value="1"/>
</dbReference>
<dbReference type="GO" id="GO:0003887">
    <property type="term" value="F:DNA-directed DNA polymerase activity"/>
    <property type="evidence" value="ECO:0007669"/>
    <property type="project" value="UniProtKB-KW"/>
</dbReference>
<keyword evidence="7" id="KW-0862">Zinc</keyword>
<dbReference type="InterPro" id="IPR012763">
    <property type="entry name" value="DNA_pol_III_sug/sutau_N"/>
</dbReference>
<dbReference type="Proteomes" id="UP000756703">
    <property type="component" value="Unassembled WGS sequence"/>
</dbReference>
<comment type="catalytic activity">
    <reaction evidence="10 11">
        <text>DNA(n) + a 2'-deoxyribonucleoside 5'-triphosphate = DNA(n+1) + diphosphate</text>
        <dbReference type="Rhea" id="RHEA:22508"/>
        <dbReference type="Rhea" id="RHEA-COMP:17339"/>
        <dbReference type="Rhea" id="RHEA-COMP:17340"/>
        <dbReference type="ChEBI" id="CHEBI:33019"/>
        <dbReference type="ChEBI" id="CHEBI:61560"/>
        <dbReference type="ChEBI" id="CHEBI:173112"/>
        <dbReference type="EC" id="2.7.7.7"/>
    </reaction>
</comment>
<evidence type="ECO:0000256" key="7">
    <source>
        <dbReference type="ARBA" id="ARBA00022833"/>
    </source>
</evidence>
<dbReference type="Gene3D" id="1.10.8.60">
    <property type="match status" value="1"/>
</dbReference>
<dbReference type="Pfam" id="PF22608">
    <property type="entry name" value="DNAX_ATPase_lid"/>
    <property type="match status" value="1"/>
</dbReference>
<comment type="similarity">
    <text evidence="1 11">Belongs to the DnaX/STICHEL family.</text>
</comment>
<evidence type="ECO:0000313" key="13">
    <source>
        <dbReference type="EMBL" id="MBI4132919.1"/>
    </source>
</evidence>
<dbReference type="Gene3D" id="1.20.272.10">
    <property type="match status" value="1"/>
</dbReference>
<evidence type="ECO:0000313" key="14">
    <source>
        <dbReference type="Proteomes" id="UP000756703"/>
    </source>
</evidence>
<keyword evidence="2 11" id="KW-0808">Transferase</keyword>
<accession>A0A932YXZ6</accession>
<dbReference type="PANTHER" id="PTHR11669:SF0">
    <property type="entry name" value="PROTEIN STICHEL-LIKE 2"/>
    <property type="match status" value="1"/>
</dbReference>
<comment type="function">
    <text evidence="11">DNA polymerase III is a complex, multichain enzyme responsible for most of the replicative synthesis in bacteria. This DNA polymerase also exhibits 3' to 5' exonuclease activity.</text>
</comment>
<keyword evidence="4 11" id="KW-0235">DNA replication</keyword>